<keyword evidence="2" id="KW-0812">Transmembrane</keyword>
<dbReference type="InterPro" id="IPR051292">
    <property type="entry name" value="Xyl/GlcA_transferase"/>
</dbReference>
<evidence type="ECO:0000256" key="2">
    <source>
        <dbReference type="ARBA" id="ARBA00022692"/>
    </source>
</evidence>
<evidence type="ECO:0000313" key="8">
    <source>
        <dbReference type="Proteomes" id="UP000284842"/>
    </source>
</evidence>
<accession>A0A409WZ77</accession>
<evidence type="ECO:0000256" key="1">
    <source>
        <dbReference type="ARBA" id="ARBA00004606"/>
    </source>
</evidence>
<name>A0A409WZ77_9AGAR</name>
<evidence type="ECO:0000313" key="7">
    <source>
        <dbReference type="EMBL" id="PPQ83828.1"/>
    </source>
</evidence>
<dbReference type="Proteomes" id="UP000284842">
    <property type="component" value="Unassembled WGS sequence"/>
</dbReference>
<dbReference type="GO" id="GO:0016020">
    <property type="term" value="C:membrane"/>
    <property type="evidence" value="ECO:0007669"/>
    <property type="project" value="UniProtKB-SubCell"/>
</dbReference>
<protein>
    <recommendedName>
        <fullName evidence="9">Glycosyltransferase family 8 protein</fullName>
    </recommendedName>
</protein>
<keyword evidence="5" id="KW-0472">Membrane</keyword>
<evidence type="ECO:0008006" key="9">
    <source>
        <dbReference type="Google" id="ProtNLM"/>
    </source>
</evidence>
<dbReference type="Gene3D" id="3.90.550.10">
    <property type="entry name" value="Spore Coat Polysaccharide Biosynthesis Protein SpsA, Chain A"/>
    <property type="match status" value="1"/>
</dbReference>
<organism evidence="7 8">
    <name type="scientific">Panaeolus cyanescens</name>
    <dbReference type="NCBI Taxonomy" id="181874"/>
    <lineage>
        <taxon>Eukaryota</taxon>
        <taxon>Fungi</taxon>
        <taxon>Dikarya</taxon>
        <taxon>Basidiomycota</taxon>
        <taxon>Agaricomycotina</taxon>
        <taxon>Agaricomycetes</taxon>
        <taxon>Agaricomycetidae</taxon>
        <taxon>Agaricales</taxon>
        <taxon>Agaricineae</taxon>
        <taxon>Galeropsidaceae</taxon>
        <taxon>Panaeolus</taxon>
    </lineage>
</organism>
<dbReference type="GO" id="GO:0042285">
    <property type="term" value="F:xylosyltransferase activity"/>
    <property type="evidence" value="ECO:0007669"/>
    <property type="project" value="TreeGrafter"/>
</dbReference>
<dbReference type="GO" id="GO:0015020">
    <property type="term" value="F:glucuronosyltransferase activity"/>
    <property type="evidence" value="ECO:0007669"/>
    <property type="project" value="TreeGrafter"/>
</dbReference>
<reference evidence="7 8" key="1">
    <citation type="journal article" date="2018" name="Evol. Lett.">
        <title>Horizontal gene cluster transfer increased hallucinogenic mushroom diversity.</title>
        <authorList>
            <person name="Reynolds H.T."/>
            <person name="Vijayakumar V."/>
            <person name="Gluck-Thaler E."/>
            <person name="Korotkin H.B."/>
            <person name="Matheny P.B."/>
            <person name="Slot J.C."/>
        </authorList>
    </citation>
    <scope>NUCLEOTIDE SEQUENCE [LARGE SCALE GENOMIC DNA]</scope>
    <source>
        <strain evidence="7 8">2629</strain>
    </source>
</reference>
<dbReference type="GO" id="GO:0035269">
    <property type="term" value="P:protein O-linked glycosylation via mannose"/>
    <property type="evidence" value="ECO:0007669"/>
    <property type="project" value="TreeGrafter"/>
</dbReference>
<gene>
    <name evidence="7" type="ORF">CVT24_012193</name>
</gene>
<evidence type="ECO:0000256" key="6">
    <source>
        <dbReference type="ARBA" id="ARBA00023180"/>
    </source>
</evidence>
<keyword evidence="6" id="KW-0325">Glycoprotein</keyword>
<evidence type="ECO:0000256" key="3">
    <source>
        <dbReference type="ARBA" id="ARBA00022968"/>
    </source>
</evidence>
<evidence type="ECO:0000256" key="4">
    <source>
        <dbReference type="ARBA" id="ARBA00022989"/>
    </source>
</evidence>
<proteinExistence type="predicted"/>
<dbReference type="PANTHER" id="PTHR12270:SF25">
    <property type="entry name" value="GLYCOSYLTRANSFERASE-LIKE PROTEIN LARGE"/>
    <property type="match status" value="1"/>
</dbReference>
<keyword evidence="8" id="KW-1185">Reference proteome</keyword>
<dbReference type="InterPro" id="IPR029044">
    <property type="entry name" value="Nucleotide-diphossugar_trans"/>
</dbReference>
<dbReference type="InParanoid" id="A0A409WZ77"/>
<dbReference type="OrthoDB" id="411524at2759"/>
<dbReference type="SUPFAM" id="SSF53448">
    <property type="entry name" value="Nucleotide-diphospho-sugar transferases"/>
    <property type="match status" value="1"/>
</dbReference>
<comment type="caution">
    <text evidence="7">The sequence shown here is derived from an EMBL/GenBank/DDBJ whole genome shotgun (WGS) entry which is preliminary data.</text>
</comment>
<evidence type="ECO:0000256" key="5">
    <source>
        <dbReference type="ARBA" id="ARBA00023136"/>
    </source>
</evidence>
<dbReference type="AlphaFoldDB" id="A0A409WZ77"/>
<dbReference type="PANTHER" id="PTHR12270">
    <property type="entry name" value="GLYCOSYLTRANSFERASE-RELATED"/>
    <property type="match status" value="1"/>
</dbReference>
<sequence>MTESDIHLSRLFTARRNQLLLILAGLFISALLFIAQVSSISDSYSLTTSTQVVTATNVQAPQPIVFSLIMWSEDSATEGSLLIKSIIMYASQPLDIHIICDDDAENVLRTRLSLVTHPRHRIRVTYYKPSWQSMLERVEREGSIQTDHSAGLPGLMKLFIHEILPPSVTKAIFVDTDAIFITDPALLWQTFDSLRQETIIVMASHPDQDSPEWHNASRICSCVMLLDLEKLRKLRLMDSTYYRKTGENPSIGTEAFWALYGEPAGPNGRYDNVRLGDQGYWWAIVDYRPDLFEPLSFDFEVTSCLLDTYLVGLGDDLMTMEKELDFQIHVKDTPQEGKVVLPKLLHFNCLHGTPVYMNWDGWSDPQNGLNLRWGQAVRYHNGYKWIWLNQGQTNSDNTLEMYSYSNVVFADE</sequence>
<comment type="subcellular location">
    <subcellularLocation>
        <location evidence="1">Membrane</location>
        <topology evidence="1">Single-pass type II membrane protein</topology>
    </subcellularLocation>
</comment>
<keyword evidence="3" id="KW-0735">Signal-anchor</keyword>
<feature type="non-terminal residue" evidence="7">
    <location>
        <position position="412"/>
    </location>
</feature>
<keyword evidence="4" id="KW-1133">Transmembrane helix</keyword>
<dbReference type="EMBL" id="NHTK01004975">
    <property type="protein sequence ID" value="PPQ83828.1"/>
    <property type="molecule type" value="Genomic_DNA"/>
</dbReference>